<keyword evidence="2" id="KW-0238">DNA-binding</keyword>
<evidence type="ECO:0000256" key="3">
    <source>
        <dbReference type="ARBA" id="ARBA00023163"/>
    </source>
</evidence>
<dbReference type="Pfam" id="PF01380">
    <property type="entry name" value="SIS"/>
    <property type="match status" value="1"/>
</dbReference>
<dbReference type="PROSITE" id="PS51071">
    <property type="entry name" value="HTH_RPIR"/>
    <property type="match status" value="1"/>
</dbReference>
<dbReference type="Proteomes" id="UP000051638">
    <property type="component" value="Unassembled WGS sequence"/>
</dbReference>
<dbReference type="InterPro" id="IPR047640">
    <property type="entry name" value="RpiR-like"/>
</dbReference>
<dbReference type="SUPFAM" id="SSF53697">
    <property type="entry name" value="SIS domain"/>
    <property type="match status" value="1"/>
</dbReference>
<dbReference type="STRING" id="1423796.FC24_GL001724"/>
<dbReference type="PROSITE" id="PS51464">
    <property type="entry name" value="SIS"/>
    <property type="match status" value="1"/>
</dbReference>
<comment type="caution">
    <text evidence="6">The sequence shown here is derived from an EMBL/GenBank/DDBJ whole genome shotgun (WGS) entry which is preliminary data.</text>
</comment>
<dbReference type="SUPFAM" id="SSF46689">
    <property type="entry name" value="Homeodomain-like"/>
    <property type="match status" value="1"/>
</dbReference>
<dbReference type="PANTHER" id="PTHR30514">
    <property type="entry name" value="GLUCOKINASE"/>
    <property type="match status" value="1"/>
</dbReference>
<evidence type="ECO:0000256" key="1">
    <source>
        <dbReference type="ARBA" id="ARBA00023015"/>
    </source>
</evidence>
<dbReference type="InterPro" id="IPR046348">
    <property type="entry name" value="SIS_dom_sf"/>
</dbReference>
<dbReference type="GO" id="GO:0003700">
    <property type="term" value="F:DNA-binding transcription factor activity"/>
    <property type="evidence" value="ECO:0007669"/>
    <property type="project" value="InterPro"/>
</dbReference>
<evidence type="ECO:0000313" key="7">
    <source>
        <dbReference type="Proteomes" id="UP000051638"/>
    </source>
</evidence>
<dbReference type="InterPro" id="IPR036388">
    <property type="entry name" value="WH-like_DNA-bd_sf"/>
</dbReference>
<dbReference type="CDD" id="cd05013">
    <property type="entry name" value="SIS_RpiR"/>
    <property type="match status" value="1"/>
</dbReference>
<dbReference type="Gene3D" id="1.10.10.10">
    <property type="entry name" value="Winged helix-like DNA-binding domain superfamily/Winged helix DNA-binding domain"/>
    <property type="match status" value="1"/>
</dbReference>
<sequence length="278" mass="30562">MLLAIQEKLAQFSPAERQVAQYVLQHAEQVLAMNAQTLATKAGASPATVIRFSRTMGAKGFADFKIRLSAQQPTDKSLLTEITPTEDLATVKEKLSLRIRQTLAETNLSLHNTTIDKTVAVLQKSRSISVYGVGASLLAATDFVQKFSRLGVAPFLGRDADEVMAYNANQSHPGVLLLISNSGETPAVIKIAQAMPPSHTLILLTQAPKSTLGQLANLTLIYHPTAAPTKMRTAATTSLLAQLYVIDLVYYRYFQLHFQQNAKKIQQSYQNIQRTRDH</sequence>
<dbReference type="InterPro" id="IPR009057">
    <property type="entry name" value="Homeodomain-like_sf"/>
</dbReference>
<reference evidence="6 7" key="1">
    <citation type="journal article" date="2015" name="Genome Announc.">
        <title>Expanding the biotechnology potential of lactobacilli through comparative genomics of 213 strains and associated genera.</title>
        <authorList>
            <person name="Sun Z."/>
            <person name="Harris H.M."/>
            <person name="McCann A."/>
            <person name="Guo C."/>
            <person name="Argimon S."/>
            <person name="Zhang W."/>
            <person name="Yang X."/>
            <person name="Jeffery I.B."/>
            <person name="Cooney J.C."/>
            <person name="Kagawa T.F."/>
            <person name="Liu W."/>
            <person name="Song Y."/>
            <person name="Salvetti E."/>
            <person name="Wrobel A."/>
            <person name="Rasinkangas P."/>
            <person name="Parkhill J."/>
            <person name="Rea M.C."/>
            <person name="O'Sullivan O."/>
            <person name="Ritari J."/>
            <person name="Douillard F.P."/>
            <person name="Paul Ross R."/>
            <person name="Yang R."/>
            <person name="Briner A.E."/>
            <person name="Felis G.E."/>
            <person name="de Vos W.M."/>
            <person name="Barrangou R."/>
            <person name="Klaenhammer T.R."/>
            <person name="Caufield P.W."/>
            <person name="Cui Y."/>
            <person name="Zhang H."/>
            <person name="O'Toole P.W."/>
        </authorList>
    </citation>
    <scope>NUCLEOTIDE SEQUENCE [LARGE SCALE GENOMIC DNA]</scope>
    <source>
        <strain evidence="6 7">DSM 20253</strain>
    </source>
</reference>
<keyword evidence="1" id="KW-0805">Transcription regulation</keyword>
<name>A0A0R2DDM1_9LACO</name>
<dbReference type="InterPro" id="IPR000281">
    <property type="entry name" value="HTH_RpiR"/>
</dbReference>
<organism evidence="6 7">
    <name type="scientific">Loigolactobacillus rennini DSM 20253</name>
    <dbReference type="NCBI Taxonomy" id="1423796"/>
    <lineage>
        <taxon>Bacteria</taxon>
        <taxon>Bacillati</taxon>
        <taxon>Bacillota</taxon>
        <taxon>Bacilli</taxon>
        <taxon>Lactobacillales</taxon>
        <taxon>Lactobacillaceae</taxon>
        <taxon>Loigolactobacillus</taxon>
    </lineage>
</organism>
<dbReference type="AlphaFoldDB" id="A0A0R2DDM1"/>
<evidence type="ECO:0000259" key="5">
    <source>
        <dbReference type="PROSITE" id="PS51464"/>
    </source>
</evidence>
<keyword evidence="7" id="KW-1185">Reference proteome</keyword>
<gene>
    <name evidence="6" type="ORF">FC24_GL001724</name>
</gene>
<evidence type="ECO:0000313" key="6">
    <source>
        <dbReference type="EMBL" id="KRM99892.1"/>
    </source>
</evidence>
<dbReference type="InterPro" id="IPR001347">
    <property type="entry name" value="SIS_dom"/>
</dbReference>
<dbReference type="PATRIC" id="fig|1423796.3.peg.1752"/>
<keyword evidence="3" id="KW-0804">Transcription</keyword>
<evidence type="ECO:0000259" key="4">
    <source>
        <dbReference type="PROSITE" id="PS51071"/>
    </source>
</evidence>
<dbReference type="GO" id="GO:0003677">
    <property type="term" value="F:DNA binding"/>
    <property type="evidence" value="ECO:0007669"/>
    <property type="project" value="UniProtKB-KW"/>
</dbReference>
<evidence type="ECO:0000256" key="2">
    <source>
        <dbReference type="ARBA" id="ARBA00023125"/>
    </source>
</evidence>
<feature type="domain" description="SIS" evidence="5">
    <location>
        <begin position="118"/>
        <end position="259"/>
    </location>
</feature>
<dbReference type="InterPro" id="IPR035472">
    <property type="entry name" value="RpiR-like_SIS"/>
</dbReference>
<protein>
    <submittedName>
        <fullName evidence="6">Transcription regulator</fullName>
    </submittedName>
</protein>
<accession>A0A0R2DDM1</accession>
<feature type="domain" description="HTH rpiR-type" evidence="4">
    <location>
        <begin position="1"/>
        <end position="75"/>
    </location>
</feature>
<dbReference type="Pfam" id="PF01418">
    <property type="entry name" value="HTH_6"/>
    <property type="match status" value="1"/>
</dbReference>
<dbReference type="GO" id="GO:1901135">
    <property type="term" value="P:carbohydrate derivative metabolic process"/>
    <property type="evidence" value="ECO:0007669"/>
    <property type="project" value="InterPro"/>
</dbReference>
<dbReference type="EMBL" id="AYYI01000005">
    <property type="protein sequence ID" value="KRM99892.1"/>
    <property type="molecule type" value="Genomic_DNA"/>
</dbReference>
<dbReference type="PANTHER" id="PTHR30514:SF10">
    <property type="entry name" value="MURR_RPIR FAMILY TRANSCRIPTIONAL REGULATOR"/>
    <property type="match status" value="1"/>
</dbReference>
<proteinExistence type="predicted"/>
<dbReference type="GO" id="GO:0097367">
    <property type="term" value="F:carbohydrate derivative binding"/>
    <property type="evidence" value="ECO:0007669"/>
    <property type="project" value="InterPro"/>
</dbReference>
<dbReference type="Gene3D" id="3.40.50.10490">
    <property type="entry name" value="Glucose-6-phosphate isomerase like protein, domain 1"/>
    <property type="match status" value="1"/>
</dbReference>